<accession>A0ABD5NU58</accession>
<protein>
    <submittedName>
        <fullName evidence="2">GNAT family N-acetyltransferase</fullName>
        <ecNumber evidence="2">2.3.1.-</ecNumber>
    </submittedName>
</protein>
<evidence type="ECO:0000313" key="2">
    <source>
        <dbReference type="EMBL" id="MFC3960260.1"/>
    </source>
</evidence>
<dbReference type="Pfam" id="PF13480">
    <property type="entry name" value="Acetyltransf_6"/>
    <property type="match status" value="1"/>
</dbReference>
<dbReference type="Proteomes" id="UP001595846">
    <property type="component" value="Unassembled WGS sequence"/>
</dbReference>
<evidence type="ECO:0000313" key="3">
    <source>
        <dbReference type="Proteomes" id="UP001595846"/>
    </source>
</evidence>
<keyword evidence="2" id="KW-0012">Acyltransferase</keyword>
<dbReference type="InterPro" id="IPR016181">
    <property type="entry name" value="Acyl_CoA_acyltransferase"/>
</dbReference>
<keyword evidence="3" id="KW-1185">Reference proteome</keyword>
<sequence length="364" mass="40463">MVDVRVATDEDVSRWNGYVSRSPHGTLFHEYDALRTLAEYAGARLHPLVGFKGQEPVGVFPVFAIRKGPVMTAFSPPPDLRVPALGPATLNLGKLKQRKREKRRERFVDGCLEWIDDELGPRYTHVRTGPAYSDVRSFKWAAYDVTPEFTYHVDLSADEDDLLSRFSSDARRNVTNTPADAYEIVDGASDRLVSGSDGVDDGTDGAPALSAADTDGATAIRRIVAQVRERYHSQGVDFDVPADFVVDLHERADRGAVRPYVCRVDGGFVGGILAVEYGDTIGRWMGGVRTDRDVDVPVNDLLDWAVMRDARDRGLATYDLVGGETRRINRYKAKFDPSLRTAYSMERGSWGMQTLAHLYQSVTK</sequence>
<evidence type="ECO:0000259" key="1">
    <source>
        <dbReference type="Pfam" id="PF13480"/>
    </source>
</evidence>
<dbReference type="SUPFAM" id="SSF55729">
    <property type="entry name" value="Acyl-CoA N-acyltransferases (Nat)"/>
    <property type="match status" value="1"/>
</dbReference>
<name>A0ABD5NU58_9EURY</name>
<proteinExistence type="predicted"/>
<dbReference type="PANTHER" id="PTHR36174">
    <property type="entry name" value="LIPID II:GLYCINE GLYCYLTRANSFERASE"/>
    <property type="match status" value="1"/>
</dbReference>
<dbReference type="Gene3D" id="3.40.630.30">
    <property type="match status" value="1"/>
</dbReference>
<dbReference type="GO" id="GO:0016746">
    <property type="term" value="F:acyltransferase activity"/>
    <property type="evidence" value="ECO:0007669"/>
    <property type="project" value="UniProtKB-KW"/>
</dbReference>
<dbReference type="InterPro" id="IPR038740">
    <property type="entry name" value="BioF2-like_GNAT_dom"/>
</dbReference>
<gene>
    <name evidence="2" type="ORF">ACFOUR_18045</name>
</gene>
<dbReference type="InterPro" id="IPR050644">
    <property type="entry name" value="PG_Glycine_Bridge_Synth"/>
</dbReference>
<feature type="domain" description="BioF2-like acetyltransferase" evidence="1">
    <location>
        <begin position="215"/>
        <end position="332"/>
    </location>
</feature>
<dbReference type="RefSeq" id="WP_256532538.1">
    <property type="nucleotide sequence ID" value="NZ_CP101824.1"/>
</dbReference>
<dbReference type="AlphaFoldDB" id="A0ABD5NU58"/>
<dbReference type="PANTHER" id="PTHR36174:SF1">
    <property type="entry name" value="LIPID II:GLYCINE GLYCYLTRANSFERASE"/>
    <property type="match status" value="1"/>
</dbReference>
<dbReference type="EC" id="2.3.1.-" evidence="2"/>
<comment type="caution">
    <text evidence="2">The sequence shown here is derived from an EMBL/GenBank/DDBJ whole genome shotgun (WGS) entry which is preliminary data.</text>
</comment>
<organism evidence="2 3">
    <name type="scientific">Halovivax cerinus</name>
    <dbReference type="NCBI Taxonomy" id="1487865"/>
    <lineage>
        <taxon>Archaea</taxon>
        <taxon>Methanobacteriati</taxon>
        <taxon>Methanobacteriota</taxon>
        <taxon>Stenosarchaea group</taxon>
        <taxon>Halobacteria</taxon>
        <taxon>Halobacteriales</taxon>
        <taxon>Natrialbaceae</taxon>
        <taxon>Halovivax</taxon>
    </lineage>
</organism>
<dbReference type="EMBL" id="JBHSAQ010000016">
    <property type="protein sequence ID" value="MFC3960260.1"/>
    <property type="molecule type" value="Genomic_DNA"/>
</dbReference>
<keyword evidence="2" id="KW-0808">Transferase</keyword>
<dbReference type="GeneID" id="73901630"/>
<reference evidence="2 3" key="1">
    <citation type="journal article" date="2019" name="Int. J. Syst. Evol. Microbiol.">
        <title>The Global Catalogue of Microorganisms (GCM) 10K type strain sequencing project: providing services to taxonomists for standard genome sequencing and annotation.</title>
        <authorList>
            <consortium name="The Broad Institute Genomics Platform"/>
            <consortium name="The Broad Institute Genome Sequencing Center for Infectious Disease"/>
            <person name="Wu L."/>
            <person name="Ma J."/>
        </authorList>
    </citation>
    <scope>NUCLEOTIDE SEQUENCE [LARGE SCALE GENOMIC DNA]</scope>
    <source>
        <strain evidence="2 3">IBRC-M 10256</strain>
    </source>
</reference>